<accession>W9V362</accession>
<dbReference type="PATRIC" id="fig|1249627.3.peg.3284"/>
<keyword evidence="3" id="KW-0238">DNA-binding</keyword>
<dbReference type="RefSeq" id="WP_043755980.1">
    <property type="nucleotide sequence ID" value="NZ_AONC01000052.1"/>
</dbReference>
<reference evidence="5 6" key="1">
    <citation type="submission" date="2012-11" db="EMBL/GenBank/DDBJ databases">
        <title>Genome assembly of Thiorhodococcus sp. AK35.</title>
        <authorList>
            <person name="Nupur N."/>
            <person name="Khatri I."/>
            <person name="Subramanian S."/>
            <person name="Pinnaka A."/>
        </authorList>
    </citation>
    <scope>NUCLEOTIDE SEQUENCE [LARGE SCALE GENOMIC DNA]</scope>
    <source>
        <strain evidence="5 6">AK35</strain>
    </source>
</reference>
<gene>
    <name evidence="5" type="ORF">D779_3133</name>
</gene>
<evidence type="ECO:0000259" key="4">
    <source>
        <dbReference type="Pfam" id="PF01420"/>
    </source>
</evidence>
<feature type="domain" description="Type I restriction modification DNA specificity" evidence="4">
    <location>
        <begin position="30"/>
        <end position="181"/>
    </location>
</feature>
<dbReference type="Proteomes" id="UP000019460">
    <property type="component" value="Unassembled WGS sequence"/>
</dbReference>
<sequence>MGEWRQLTLDQAGISLIDCVHKTPAAVEAGMPYVAIPEMRGGEIDLSGARKISKDDFVEWTRKANPEPYDVVLSRRCNPGETAFVRPGMTFALGQNLVLLRADGTCIHRPFLRWLVRTPEWWNEIERYRNVGAVFDSLRCADVPNFRLSIPPLEEQRYISSLLGALDDKIELNRQTNATLEAMARALFKDWFVDFGPTRAKAEGRAPYLAPHLWDLFPDALDALDDEDKPVGWTTEPLLDHARLISGGTPKTDITAYWNGSIAWASAKDVSQCSDAFLIETERSITPRGLEESSTRLIPKGATVVVARGATTGRYCLFGAEMAMNQTCYALTSLKQRPFWLNCAFGFLVQELVHSAHGSVFDTITTKTVQQAWVTISKQELIFSFEETVTPLFTRIHSNLEESRTLAQTRDLLLPKLMSGEIRLREAEQIAEAVL</sequence>
<comment type="caution">
    <text evidence="5">The sequence shown here is derived from an EMBL/GenBank/DDBJ whole genome shotgun (WGS) entry which is preliminary data.</text>
</comment>
<dbReference type="eggNOG" id="COG0732">
    <property type="taxonomic scope" value="Bacteria"/>
</dbReference>
<dbReference type="Pfam" id="PF01420">
    <property type="entry name" value="Methylase_S"/>
    <property type="match status" value="2"/>
</dbReference>
<evidence type="ECO:0000313" key="5">
    <source>
        <dbReference type="EMBL" id="EXJ13933.1"/>
    </source>
</evidence>
<dbReference type="GO" id="GO:0009307">
    <property type="term" value="P:DNA restriction-modification system"/>
    <property type="evidence" value="ECO:0007669"/>
    <property type="project" value="UniProtKB-KW"/>
</dbReference>
<dbReference type="PANTHER" id="PTHR30408">
    <property type="entry name" value="TYPE-1 RESTRICTION ENZYME ECOKI SPECIFICITY PROTEIN"/>
    <property type="match status" value="1"/>
</dbReference>
<dbReference type="Gene3D" id="3.90.220.20">
    <property type="entry name" value="DNA methylase specificity domains"/>
    <property type="match status" value="2"/>
</dbReference>
<dbReference type="CDD" id="cd17243">
    <property type="entry name" value="RMtype1_S_AchA6I-TRD2-CR2_like"/>
    <property type="match status" value="1"/>
</dbReference>
<name>W9V362_9GAMM</name>
<dbReference type="InterPro" id="IPR044946">
    <property type="entry name" value="Restrct_endonuc_typeI_TRD_sf"/>
</dbReference>
<evidence type="ECO:0000313" key="6">
    <source>
        <dbReference type="Proteomes" id="UP000019460"/>
    </source>
</evidence>
<comment type="similarity">
    <text evidence="1">Belongs to the type-I restriction system S methylase family.</text>
</comment>
<dbReference type="AlphaFoldDB" id="W9V362"/>
<organism evidence="5 6">
    <name type="scientific">Imhoffiella purpurea</name>
    <dbReference type="NCBI Taxonomy" id="1249627"/>
    <lineage>
        <taxon>Bacteria</taxon>
        <taxon>Pseudomonadati</taxon>
        <taxon>Pseudomonadota</taxon>
        <taxon>Gammaproteobacteria</taxon>
        <taxon>Chromatiales</taxon>
        <taxon>Chromatiaceae</taxon>
        <taxon>Imhoffiella</taxon>
    </lineage>
</organism>
<dbReference type="OrthoDB" id="9798929at2"/>
<feature type="domain" description="Type I restriction modification DNA specificity" evidence="4">
    <location>
        <begin position="230"/>
        <end position="376"/>
    </location>
</feature>
<dbReference type="PANTHER" id="PTHR30408:SF12">
    <property type="entry name" value="TYPE I RESTRICTION ENZYME MJAVIII SPECIFICITY SUBUNIT"/>
    <property type="match status" value="1"/>
</dbReference>
<keyword evidence="6" id="KW-1185">Reference proteome</keyword>
<evidence type="ECO:0000256" key="1">
    <source>
        <dbReference type="ARBA" id="ARBA00010923"/>
    </source>
</evidence>
<dbReference type="InterPro" id="IPR000055">
    <property type="entry name" value="Restrct_endonuc_typeI_TRD"/>
</dbReference>
<keyword evidence="2" id="KW-0680">Restriction system</keyword>
<dbReference type="EMBL" id="AONC01000052">
    <property type="protein sequence ID" value="EXJ13933.1"/>
    <property type="molecule type" value="Genomic_DNA"/>
</dbReference>
<dbReference type="STRING" id="1249627.D779_3133"/>
<dbReference type="SUPFAM" id="SSF116734">
    <property type="entry name" value="DNA methylase specificity domain"/>
    <property type="match status" value="2"/>
</dbReference>
<evidence type="ECO:0000256" key="3">
    <source>
        <dbReference type="ARBA" id="ARBA00023125"/>
    </source>
</evidence>
<protein>
    <submittedName>
        <fullName evidence="5">Type I restriction-modification system, specificity subunit S</fullName>
    </submittedName>
</protein>
<evidence type="ECO:0000256" key="2">
    <source>
        <dbReference type="ARBA" id="ARBA00022747"/>
    </source>
</evidence>
<dbReference type="GO" id="GO:0003677">
    <property type="term" value="F:DNA binding"/>
    <property type="evidence" value="ECO:0007669"/>
    <property type="project" value="UniProtKB-KW"/>
</dbReference>
<dbReference type="InterPro" id="IPR052021">
    <property type="entry name" value="Type-I_RS_S_subunit"/>
</dbReference>
<proteinExistence type="inferred from homology"/>